<dbReference type="InterPro" id="IPR036264">
    <property type="entry name" value="Bact_exopeptidase_dim_dom"/>
</dbReference>
<evidence type="ECO:0000313" key="13">
    <source>
        <dbReference type="EMBL" id="KRM87035.1"/>
    </source>
</evidence>
<dbReference type="Proteomes" id="UP000051576">
    <property type="component" value="Unassembled WGS sequence"/>
</dbReference>
<dbReference type="EMBL" id="AYYX01000040">
    <property type="protein sequence ID" value="KRM87035.1"/>
    <property type="molecule type" value="Genomic_DNA"/>
</dbReference>
<dbReference type="PATRIC" id="fig|1133569.4.peg.1552"/>
<comment type="catalytic activity">
    <reaction evidence="11">
        <text>N-succinyl-(2S,6S)-2,6-diaminopimelate + H2O = (2S,6S)-2,6-diaminopimelate + succinate</text>
        <dbReference type="Rhea" id="RHEA:22608"/>
        <dbReference type="ChEBI" id="CHEBI:15377"/>
        <dbReference type="ChEBI" id="CHEBI:30031"/>
        <dbReference type="ChEBI" id="CHEBI:57609"/>
        <dbReference type="ChEBI" id="CHEBI:58087"/>
        <dbReference type="EC" id="3.5.1.18"/>
    </reaction>
</comment>
<dbReference type="GO" id="GO:0009089">
    <property type="term" value="P:lysine biosynthetic process via diaminopimelate"/>
    <property type="evidence" value="ECO:0007669"/>
    <property type="project" value="UniProtKB-UniPathway"/>
</dbReference>
<evidence type="ECO:0000256" key="2">
    <source>
        <dbReference type="ARBA" id="ARBA00001947"/>
    </source>
</evidence>
<sequence>MNKEKLVELAEENKAELFQIFSDILKIPSTSDMLDTTEITKYIRNYLSKNNIESKTYEAKSKLYNIIAHIGSTNGKQLILCGHDDTVPVGDESKWEFPPFSGNIVDDYFQGRGASDMKGGVAGILFIFVLIHRYHLEPKNGGISLVIVPDEESSGKYGASWLLDQGLISGDGCIIAEPSGILNPTIGQKGSSWFKLTVHGVPGHGSLAPFSGKNAIIDMLKAVNSIRKITDLKIEVPDDVKKLVETSKKYVLERENPNVIPVFEKVTCNVGTIKGGTSSNVVADKCEATFDLRLPFGITYEEVMNYIRKSLDELKLNYEIENFGFYGSANYTPAESPICSDLVSNINYVTKDEAFGVLQWACSDARHFRLHNIPVLQYGPAELDTIHGFNEKVKTEFVDICAKAYLLTVFDFLD</sequence>
<evidence type="ECO:0000256" key="6">
    <source>
        <dbReference type="ARBA" id="ARBA00016853"/>
    </source>
</evidence>
<evidence type="ECO:0000313" key="14">
    <source>
        <dbReference type="Proteomes" id="UP000051576"/>
    </source>
</evidence>
<dbReference type="Gene3D" id="3.40.630.10">
    <property type="entry name" value="Zn peptidases"/>
    <property type="match status" value="1"/>
</dbReference>
<evidence type="ECO:0000256" key="1">
    <source>
        <dbReference type="ARBA" id="ARBA00001941"/>
    </source>
</evidence>
<evidence type="ECO:0000256" key="5">
    <source>
        <dbReference type="ARBA" id="ARBA00011921"/>
    </source>
</evidence>
<dbReference type="STRING" id="1133569.FD21_GL001417"/>
<evidence type="ECO:0000256" key="9">
    <source>
        <dbReference type="ARBA" id="ARBA00022833"/>
    </source>
</evidence>
<dbReference type="GO" id="GO:0009014">
    <property type="term" value="F:succinyl-diaminopimelate desuccinylase activity"/>
    <property type="evidence" value="ECO:0007669"/>
    <property type="project" value="UniProtKB-EC"/>
</dbReference>
<keyword evidence="7" id="KW-0479">Metal-binding</keyword>
<evidence type="ECO:0000256" key="3">
    <source>
        <dbReference type="ARBA" id="ARBA00005130"/>
    </source>
</evidence>
<dbReference type="Pfam" id="PF07687">
    <property type="entry name" value="M20_dimer"/>
    <property type="match status" value="1"/>
</dbReference>
<evidence type="ECO:0000256" key="4">
    <source>
        <dbReference type="ARBA" id="ARBA00006247"/>
    </source>
</evidence>
<comment type="similarity">
    <text evidence="4">Belongs to the peptidase M20A family.</text>
</comment>
<comment type="cofactor">
    <cofactor evidence="2">
        <name>Zn(2+)</name>
        <dbReference type="ChEBI" id="CHEBI:29105"/>
    </cofactor>
</comment>
<dbReference type="CDD" id="cd08659">
    <property type="entry name" value="M20_ArgE_DapE-like"/>
    <property type="match status" value="1"/>
</dbReference>
<dbReference type="UniPathway" id="UPA00034">
    <property type="reaction ID" value="UER00021"/>
</dbReference>
<dbReference type="InterPro" id="IPR001261">
    <property type="entry name" value="ArgE/DapE_CS"/>
</dbReference>
<dbReference type="AlphaFoldDB" id="A0A0R2CFB6"/>
<dbReference type="Gene3D" id="3.30.70.360">
    <property type="match status" value="1"/>
</dbReference>
<dbReference type="InterPro" id="IPR050072">
    <property type="entry name" value="Peptidase_M20A"/>
</dbReference>
<evidence type="ECO:0000256" key="7">
    <source>
        <dbReference type="ARBA" id="ARBA00022723"/>
    </source>
</evidence>
<gene>
    <name evidence="13" type="ORF">FD21_GL001417</name>
</gene>
<dbReference type="PANTHER" id="PTHR43808:SF32">
    <property type="entry name" value="ARGE_DAPE-RELATED DEACYLASE"/>
    <property type="match status" value="1"/>
</dbReference>
<dbReference type="InterPro" id="IPR011650">
    <property type="entry name" value="Peptidase_M20_dimer"/>
</dbReference>
<keyword evidence="14" id="KW-1185">Reference proteome</keyword>
<evidence type="ECO:0000259" key="12">
    <source>
        <dbReference type="Pfam" id="PF07687"/>
    </source>
</evidence>
<proteinExistence type="inferred from homology"/>
<dbReference type="GO" id="GO:0046872">
    <property type="term" value="F:metal ion binding"/>
    <property type="evidence" value="ECO:0007669"/>
    <property type="project" value="UniProtKB-KW"/>
</dbReference>
<dbReference type="NCBIfam" id="TIGR01910">
    <property type="entry name" value="DapE-ArgE"/>
    <property type="match status" value="1"/>
</dbReference>
<feature type="domain" description="Peptidase M20 dimerisation" evidence="12">
    <location>
        <begin position="186"/>
        <end position="318"/>
    </location>
</feature>
<dbReference type="PANTHER" id="PTHR43808">
    <property type="entry name" value="ACETYLORNITHINE DEACETYLASE"/>
    <property type="match status" value="1"/>
</dbReference>
<dbReference type="SUPFAM" id="SSF53187">
    <property type="entry name" value="Zn-dependent exopeptidases"/>
    <property type="match status" value="1"/>
</dbReference>
<reference evidence="13 14" key="1">
    <citation type="journal article" date="2015" name="Genome Announc.">
        <title>Expanding the biotechnology potential of lactobacilli through comparative genomics of 213 strains and associated genera.</title>
        <authorList>
            <person name="Sun Z."/>
            <person name="Harris H.M."/>
            <person name="McCann A."/>
            <person name="Guo C."/>
            <person name="Argimon S."/>
            <person name="Zhang W."/>
            <person name="Yang X."/>
            <person name="Jeffery I.B."/>
            <person name="Cooney J.C."/>
            <person name="Kagawa T.F."/>
            <person name="Liu W."/>
            <person name="Song Y."/>
            <person name="Salvetti E."/>
            <person name="Wrobel A."/>
            <person name="Rasinkangas P."/>
            <person name="Parkhill J."/>
            <person name="Rea M.C."/>
            <person name="O'Sullivan O."/>
            <person name="Ritari J."/>
            <person name="Douillard F.P."/>
            <person name="Paul Ross R."/>
            <person name="Yang R."/>
            <person name="Briner A.E."/>
            <person name="Felis G.E."/>
            <person name="de Vos W.M."/>
            <person name="Barrangou R."/>
            <person name="Klaenhammer T.R."/>
            <person name="Caufield P.W."/>
            <person name="Cui Y."/>
            <person name="Zhang H."/>
            <person name="O'Toole P.W."/>
        </authorList>
    </citation>
    <scope>NUCLEOTIDE SEQUENCE [LARGE SCALE GENOMIC DNA]</scope>
    <source>
        <strain evidence="13 14">DSM 20605</strain>
    </source>
</reference>
<protein>
    <recommendedName>
        <fullName evidence="6">Probable succinyl-diaminopimelate desuccinylase</fullName>
        <ecNumber evidence="5">3.5.1.18</ecNumber>
    </recommendedName>
</protein>
<name>A0A0R2CFB6_9LACO</name>
<dbReference type="Pfam" id="PF01546">
    <property type="entry name" value="Peptidase_M20"/>
    <property type="match status" value="1"/>
</dbReference>
<evidence type="ECO:0000256" key="11">
    <source>
        <dbReference type="ARBA" id="ARBA00051301"/>
    </source>
</evidence>
<organism evidence="13 14">
    <name type="scientific">Liquorilactobacillus vini DSM 20605</name>
    <dbReference type="NCBI Taxonomy" id="1133569"/>
    <lineage>
        <taxon>Bacteria</taxon>
        <taxon>Bacillati</taxon>
        <taxon>Bacillota</taxon>
        <taxon>Bacilli</taxon>
        <taxon>Lactobacillales</taxon>
        <taxon>Lactobacillaceae</taxon>
        <taxon>Liquorilactobacillus</taxon>
    </lineage>
</organism>
<keyword evidence="10" id="KW-0170">Cobalt</keyword>
<keyword evidence="8" id="KW-0378">Hydrolase</keyword>
<dbReference type="InterPro" id="IPR002933">
    <property type="entry name" value="Peptidase_M20"/>
</dbReference>
<comment type="pathway">
    <text evidence="3">Amino-acid biosynthesis; L-lysine biosynthesis via DAP pathway; LL-2,6-diaminopimelate from (S)-tetrahydrodipicolinate (succinylase route): step 3/3.</text>
</comment>
<evidence type="ECO:0000256" key="10">
    <source>
        <dbReference type="ARBA" id="ARBA00023285"/>
    </source>
</evidence>
<accession>A0A0R2CFB6</accession>
<dbReference type="InterPro" id="IPR010182">
    <property type="entry name" value="ArgE/DapE"/>
</dbReference>
<dbReference type="SUPFAM" id="SSF55031">
    <property type="entry name" value="Bacterial exopeptidase dimerisation domain"/>
    <property type="match status" value="1"/>
</dbReference>
<comment type="caution">
    <text evidence="13">The sequence shown here is derived from an EMBL/GenBank/DDBJ whole genome shotgun (WGS) entry which is preliminary data.</text>
</comment>
<dbReference type="EC" id="3.5.1.18" evidence="5"/>
<evidence type="ECO:0000256" key="8">
    <source>
        <dbReference type="ARBA" id="ARBA00022801"/>
    </source>
</evidence>
<keyword evidence="9" id="KW-0862">Zinc</keyword>
<comment type="cofactor">
    <cofactor evidence="1">
        <name>Co(2+)</name>
        <dbReference type="ChEBI" id="CHEBI:48828"/>
    </cofactor>
</comment>
<dbReference type="PROSITE" id="PS00759">
    <property type="entry name" value="ARGE_DAPE_CPG2_2"/>
    <property type="match status" value="1"/>
</dbReference>
<dbReference type="RefSeq" id="WP_056970641.1">
    <property type="nucleotide sequence ID" value="NZ_AYYX01000040.1"/>
</dbReference>